<dbReference type="Proteomes" id="UP000587396">
    <property type="component" value="Unassembled WGS sequence"/>
</dbReference>
<sequence length="176" mass="17960">MLRVSAGAFGAESAAVVADGEGELALPRFCPTALSAECDPASIEAGVDCGMDWMCGIEPCLCGSADAWGGCSCNGLETTSPTVSYTSSDEGVVRVEEAAGRVWLVPVAPGTATVTCTASLKHFADTEARLAVTVGGPTLADGMLAGLCLLAIVLIAACVLLVRRAMKRRRRHAGLS</sequence>
<reference evidence="2 3" key="1">
    <citation type="submission" date="2020-08" db="EMBL/GenBank/DDBJ databases">
        <authorList>
            <person name="Liu C."/>
            <person name="Sun Q."/>
        </authorList>
    </citation>
    <scope>NUCLEOTIDE SEQUENCE [LARGE SCALE GENOMIC DNA]</scope>
    <source>
        <strain evidence="2 3">N22</strain>
    </source>
</reference>
<evidence type="ECO:0000313" key="3">
    <source>
        <dbReference type="Proteomes" id="UP000587396"/>
    </source>
</evidence>
<dbReference type="AlphaFoldDB" id="A0A842JIJ3"/>
<feature type="transmembrane region" description="Helical" evidence="1">
    <location>
        <begin position="143"/>
        <end position="162"/>
    </location>
</feature>
<gene>
    <name evidence="2" type="ORF">H7313_13260</name>
</gene>
<name>A0A842JIJ3_9ACTN</name>
<keyword evidence="3" id="KW-1185">Reference proteome</keyword>
<keyword evidence="1" id="KW-0812">Transmembrane</keyword>
<organism evidence="2 3">
    <name type="scientific">Gordonibacter massiliensis</name>
    <name type="common">ex Traore et al. 2017</name>
    <dbReference type="NCBI Taxonomy" id="1841863"/>
    <lineage>
        <taxon>Bacteria</taxon>
        <taxon>Bacillati</taxon>
        <taxon>Actinomycetota</taxon>
        <taxon>Coriobacteriia</taxon>
        <taxon>Eggerthellales</taxon>
        <taxon>Eggerthellaceae</taxon>
        <taxon>Gordonibacter</taxon>
    </lineage>
</organism>
<evidence type="ECO:0000256" key="1">
    <source>
        <dbReference type="SAM" id="Phobius"/>
    </source>
</evidence>
<protein>
    <submittedName>
        <fullName evidence="2">Ig-like domain-containing protein</fullName>
    </submittedName>
</protein>
<dbReference type="EMBL" id="JACMSE010000011">
    <property type="protein sequence ID" value="MBC2890301.1"/>
    <property type="molecule type" value="Genomic_DNA"/>
</dbReference>
<proteinExistence type="predicted"/>
<evidence type="ECO:0000313" key="2">
    <source>
        <dbReference type="EMBL" id="MBC2890301.1"/>
    </source>
</evidence>
<dbReference type="RefSeq" id="WP_185906028.1">
    <property type="nucleotide sequence ID" value="NZ_JACMSE010000011.1"/>
</dbReference>
<comment type="caution">
    <text evidence="2">The sequence shown here is derived from an EMBL/GenBank/DDBJ whole genome shotgun (WGS) entry which is preliminary data.</text>
</comment>
<keyword evidence="1" id="KW-1133">Transmembrane helix</keyword>
<keyword evidence="1" id="KW-0472">Membrane</keyword>
<dbReference type="Gene3D" id="2.60.40.1080">
    <property type="match status" value="1"/>
</dbReference>
<accession>A0A842JIJ3</accession>